<dbReference type="EMBL" id="CGIH01000005">
    <property type="protein sequence ID" value="CFX12683.1"/>
    <property type="molecule type" value="Genomic_DNA"/>
</dbReference>
<sequence>MQPIKKGVIDLTTKLPDAVEMEEIMYTSLCDGDNKKGAGKSKVNIY</sequence>
<evidence type="ECO:0000313" key="1">
    <source>
        <dbReference type="EMBL" id="CFX12683.1"/>
    </source>
</evidence>
<protein>
    <submittedName>
        <fullName evidence="1">Uncharacterized</fullName>
    </submittedName>
</protein>
<gene>
    <name evidence="1" type="ORF">549</name>
</gene>
<reference evidence="1 2" key="1">
    <citation type="submission" date="2015-03" db="EMBL/GenBank/DDBJ databases">
        <authorList>
            <person name="Murphy D."/>
        </authorList>
    </citation>
    <scope>NUCLEOTIDE SEQUENCE [LARGE SCALE GENOMIC DNA]</scope>
    <source>
        <strain evidence="1 2">OL-4</strain>
    </source>
</reference>
<dbReference type="RefSeq" id="WP_157609470.1">
    <property type="nucleotide sequence ID" value="NZ_CGIH01000005.1"/>
</dbReference>
<keyword evidence="2" id="KW-1185">Reference proteome</keyword>
<name>A0A0E4G9D6_9FIRM</name>
<proteinExistence type="predicted"/>
<dbReference type="STRING" id="690567.549"/>
<accession>A0A0E4G9D6</accession>
<evidence type="ECO:0000313" key="2">
    <source>
        <dbReference type="Proteomes" id="UP000045545"/>
    </source>
</evidence>
<organism evidence="1 2">
    <name type="scientific">Syntrophomonas zehnderi OL-4</name>
    <dbReference type="NCBI Taxonomy" id="690567"/>
    <lineage>
        <taxon>Bacteria</taxon>
        <taxon>Bacillati</taxon>
        <taxon>Bacillota</taxon>
        <taxon>Clostridia</taxon>
        <taxon>Eubacteriales</taxon>
        <taxon>Syntrophomonadaceae</taxon>
        <taxon>Syntrophomonas</taxon>
    </lineage>
</organism>
<dbReference type="AlphaFoldDB" id="A0A0E4G9D6"/>
<dbReference type="Proteomes" id="UP000045545">
    <property type="component" value="Unassembled WGS sequence"/>
</dbReference>
<dbReference type="OrthoDB" id="5422155at2"/>